<geneLocation type="plasmid" evidence="4">
    <name>pses189</name>
</geneLocation>
<protein>
    <submittedName>
        <fullName evidence="2">Alkylhydroperoxidase</fullName>
    </submittedName>
    <submittedName>
        <fullName evidence="3">Carboxymuconolactone decarboxylase family protein</fullName>
    </submittedName>
</protein>
<evidence type="ECO:0000259" key="1">
    <source>
        <dbReference type="Pfam" id="PF02627"/>
    </source>
</evidence>
<keyword evidence="2" id="KW-0560">Oxidoreductase</keyword>
<dbReference type="Proteomes" id="UP000037029">
    <property type="component" value="Plasmid pses189"/>
</dbReference>
<evidence type="ECO:0000313" key="3">
    <source>
        <dbReference type="EMBL" id="AYO75530.1"/>
    </source>
</evidence>
<geneLocation type="plasmid" evidence="5">
    <name>pf1</name>
</geneLocation>
<dbReference type="GO" id="GO:0051920">
    <property type="term" value="F:peroxiredoxin activity"/>
    <property type="evidence" value="ECO:0007669"/>
    <property type="project" value="InterPro"/>
</dbReference>
<organism evidence="2 4">
    <name type="scientific">Sphingobium yanoikuyae</name>
    <name type="common">Sphingomonas yanoikuyae</name>
    <dbReference type="NCBI Taxonomy" id="13690"/>
    <lineage>
        <taxon>Bacteria</taxon>
        <taxon>Pseudomonadati</taxon>
        <taxon>Pseudomonadota</taxon>
        <taxon>Alphaproteobacteria</taxon>
        <taxon>Sphingomonadales</taxon>
        <taxon>Sphingomonadaceae</taxon>
        <taxon>Sphingobium</taxon>
    </lineage>
</organism>
<gene>
    <name evidence="2" type="ORF">BV87_26410</name>
    <name evidence="3" type="ORF">EBF16_00545</name>
</gene>
<geneLocation type="plasmid" evidence="3">
    <name>pF1</name>
</geneLocation>
<dbReference type="InterPro" id="IPR004675">
    <property type="entry name" value="AhpD_core"/>
</dbReference>
<keyword evidence="2" id="KW-0614">Plasmid</keyword>
<feature type="domain" description="Carboxymuconolactone decarboxylase-like" evidence="1">
    <location>
        <begin position="23"/>
        <end position="104"/>
    </location>
</feature>
<dbReference type="EMBL" id="CP033227">
    <property type="protein sequence ID" value="AYO75530.1"/>
    <property type="molecule type" value="Genomic_DNA"/>
</dbReference>
<evidence type="ECO:0000313" key="5">
    <source>
        <dbReference type="Proteomes" id="UP000280708"/>
    </source>
</evidence>
<dbReference type="SUPFAM" id="SSF69118">
    <property type="entry name" value="AhpD-like"/>
    <property type="match status" value="1"/>
</dbReference>
<dbReference type="Pfam" id="PF02627">
    <property type="entry name" value="CMD"/>
    <property type="match status" value="1"/>
</dbReference>
<dbReference type="Gene3D" id="1.20.1290.10">
    <property type="entry name" value="AhpD-like"/>
    <property type="match status" value="1"/>
</dbReference>
<keyword evidence="2" id="KW-0575">Peroxidase</keyword>
<dbReference type="Proteomes" id="UP000280708">
    <property type="component" value="Plasmid pF1"/>
</dbReference>
<dbReference type="PANTHER" id="PTHR33930">
    <property type="entry name" value="ALKYL HYDROPEROXIDE REDUCTASE AHPD"/>
    <property type="match status" value="1"/>
</dbReference>
<evidence type="ECO:0000313" key="4">
    <source>
        <dbReference type="Proteomes" id="UP000037029"/>
    </source>
</evidence>
<dbReference type="RefSeq" id="WP_037445103.1">
    <property type="nucleotide sequence ID" value="NZ_CP020927.1"/>
</dbReference>
<evidence type="ECO:0000313" key="2">
    <source>
        <dbReference type="EMBL" id="ATP21985.1"/>
    </source>
</evidence>
<reference evidence="2 4" key="1">
    <citation type="submission" date="2017-04" db="EMBL/GenBank/DDBJ databases">
        <title>Characterization, genome and methylation analysis of a phthalic acid esters degrading strain Sphingobium yanoikuyae SHJ.</title>
        <authorList>
            <person name="Feng L."/>
        </authorList>
    </citation>
    <scope>NUCLEOTIDE SEQUENCE [LARGE SCALE GENOMIC DNA]</scope>
    <source>
        <strain evidence="2 4">SHJ</strain>
        <plasmid evidence="4">Plasmid pses189</plasmid>
        <plasmid evidence="2">pSES189</plasmid>
    </source>
</reference>
<dbReference type="NCBIfam" id="TIGR00778">
    <property type="entry name" value="ahpD_dom"/>
    <property type="match status" value="1"/>
</dbReference>
<proteinExistence type="predicted"/>
<geneLocation type="plasmid" evidence="2">
    <name>pSES189</name>
</geneLocation>
<dbReference type="PANTHER" id="PTHR33930:SF2">
    <property type="entry name" value="BLR3452 PROTEIN"/>
    <property type="match status" value="1"/>
</dbReference>
<sequence>MQDWNGYRDVLMSRVGEFAKLSPDSMKGLMMVEQGVTKSGLLDPKVMELIALAVAVTTRCDGCISVHAQKAISLGLTREEIAQAMAFTIFMNSGAALTYTARVFDVIDALPEN</sequence>
<dbReference type="InterPro" id="IPR003779">
    <property type="entry name" value="CMD-like"/>
</dbReference>
<dbReference type="EMBL" id="CP020927">
    <property type="protein sequence ID" value="ATP21985.1"/>
    <property type="molecule type" value="Genomic_DNA"/>
</dbReference>
<dbReference type="AlphaFoldDB" id="A0A0J9CTC1"/>
<name>A0A0J9CTC1_SPHYA</name>
<accession>A0A0J9CTC1</accession>
<dbReference type="InterPro" id="IPR029032">
    <property type="entry name" value="AhpD-like"/>
</dbReference>
<reference evidence="3 5" key="2">
    <citation type="submission" date="2018-10" db="EMBL/GenBank/DDBJ databases">
        <title>Characterization and genome analysis of a novel bacterium Sphingobium yanoikuyae SJTF8 capable of degrading PAHs.</title>
        <authorList>
            <person name="Yin C."/>
            <person name="Xiong W."/>
            <person name="Liang R."/>
        </authorList>
    </citation>
    <scope>NUCLEOTIDE SEQUENCE [LARGE SCALE GENOMIC DNA]</scope>
    <source>
        <strain evidence="3 5">SJTF8</strain>
        <plasmid evidence="5">pf1</plasmid>
        <plasmid evidence="3">pF1</plasmid>
    </source>
</reference>